<keyword evidence="4" id="KW-1003">Cell membrane</keyword>
<organism evidence="10 11">
    <name type="scientific">Achromobacter marplatensis</name>
    <dbReference type="NCBI Taxonomy" id="470868"/>
    <lineage>
        <taxon>Bacteria</taxon>
        <taxon>Pseudomonadati</taxon>
        <taxon>Pseudomonadota</taxon>
        <taxon>Betaproteobacteria</taxon>
        <taxon>Burkholderiales</taxon>
        <taxon>Alcaligenaceae</taxon>
        <taxon>Achromobacter</taxon>
    </lineage>
</organism>
<dbReference type="SMART" id="SM00382">
    <property type="entry name" value="AAA"/>
    <property type="match status" value="1"/>
</dbReference>
<dbReference type="SUPFAM" id="SSF52540">
    <property type="entry name" value="P-loop containing nucleoside triphosphate hydrolases"/>
    <property type="match status" value="1"/>
</dbReference>
<dbReference type="RefSeq" id="WP_088589373.1">
    <property type="nucleotide sequence ID" value="NZ_CADIJU010000005.1"/>
</dbReference>
<dbReference type="InterPro" id="IPR030679">
    <property type="entry name" value="ABC_ATPase_HisP-typ"/>
</dbReference>
<comment type="subcellular location">
    <subcellularLocation>
        <location evidence="1">Cell membrane</location>
        <topology evidence="1">Peripheral membrane protein</topology>
    </subcellularLocation>
</comment>
<evidence type="ECO:0000256" key="3">
    <source>
        <dbReference type="ARBA" id="ARBA00022448"/>
    </source>
</evidence>
<evidence type="ECO:0000256" key="4">
    <source>
        <dbReference type="ARBA" id="ARBA00022475"/>
    </source>
</evidence>
<comment type="similarity">
    <text evidence="2">Belongs to the ABC transporter superfamily.</text>
</comment>
<reference evidence="10 11" key="1">
    <citation type="submission" date="2018-06" db="EMBL/GenBank/DDBJ databases">
        <title>Genomic Encyclopedia of Type Strains, Phase III (KMG-III): the genomes of soil and plant-associated and newly described type strains.</title>
        <authorList>
            <person name="Whitman W."/>
        </authorList>
    </citation>
    <scope>NUCLEOTIDE SEQUENCE [LARGE SCALE GENOMIC DNA]</scope>
    <source>
        <strain evidence="10 11">CECT 7342</strain>
    </source>
</reference>
<dbReference type="GeneID" id="99730968"/>
<evidence type="ECO:0000256" key="6">
    <source>
        <dbReference type="ARBA" id="ARBA00022840"/>
    </source>
</evidence>
<keyword evidence="6 10" id="KW-0067">ATP-binding</keyword>
<dbReference type="GO" id="GO:0005524">
    <property type="term" value="F:ATP binding"/>
    <property type="evidence" value="ECO:0007669"/>
    <property type="project" value="UniProtKB-KW"/>
</dbReference>
<dbReference type="PROSITE" id="PS50893">
    <property type="entry name" value="ABC_TRANSPORTER_2"/>
    <property type="match status" value="1"/>
</dbReference>
<keyword evidence="11" id="KW-1185">Reference proteome</keyword>
<dbReference type="EMBL" id="QNRM01000005">
    <property type="protein sequence ID" value="RBP19040.1"/>
    <property type="molecule type" value="Genomic_DNA"/>
</dbReference>
<keyword evidence="3" id="KW-0813">Transport</keyword>
<dbReference type="PIRSF" id="PIRSF039085">
    <property type="entry name" value="ABC_ATPase_HisP"/>
    <property type="match status" value="1"/>
</dbReference>
<sequence>MNTPVTVPMLSLRGVGKSFAGHRVLAGVDLDVRQGEVVTLIGPSGSGKTTLLRCMNFLEAYDEGEVQVRGALLGYRRDPSGQLQPESDRVVAEVRAPLSMVFQQFNLWPHMTALANVMAPLTLAKGMRPDRARQAAADALARVGMSAKADSLPANLSGGQQQRVGIARALAVGPEAMLLDEPTSALDPELVDEVLEVIKSLSRDGMTMVMVTHEMSFAAEVSDRIVFMEKGRIVTIGTPEQIVYRPEHPRVQAFLQPWIRRSLGGSGREYAAQPEATR</sequence>
<dbReference type="Pfam" id="PF00005">
    <property type="entry name" value="ABC_tran"/>
    <property type="match status" value="1"/>
</dbReference>
<proteinExistence type="inferred from homology"/>
<evidence type="ECO:0000256" key="8">
    <source>
        <dbReference type="ARBA" id="ARBA00023136"/>
    </source>
</evidence>
<protein>
    <submittedName>
        <fullName evidence="10">Amino acid ABC transporter ATP-binding protein (PAAT family)</fullName>
    </submittedName>
</protein>
<dbReference type="PROSITE" id="PS00211">
    <property type="entry name" value="ABC_TRANSPORTER_1"/>
    <property type="match status" value="1"/>
</dbReference>
<dbReference type="InterPro" id="IPR027417">
    <property type="entry name" value="P-loop_NTPase"/>
</dbReference>
<keyword evidence="5" id="KW-0547">Nucleotide-binding</keyword>
<feature type="domain" description="ABC transporter" evidence="9">
    <location>
        <begin position="10"/>
        <end position="255"/>
    </location>
</feature>
<name>A0ABX9G9N9_9BURK</name>
<keyword evidence="8" id="KW-0472">Membrane</keyword>
<evidence type="ECO:0000256" key="2">
    <source>
        <dbReference type="ARBA" id="ARBA00005417"/>
    </source>
</evidence>
<accession>A0ABX9G9N9</accession>
<dbReference type="InterPro" id="IPR017871">
    <property type="entry name" value="ABC_transporter-like_CS"/>
</dbReference>
<evidence type="ECO:0000256" key="1">
    <source>
        <dbReference type="ARBA" id="ARBA00004202"/>
    </source>
</evidence>
<evidence type="ECO:0000313" key="10">
    <source>
        <dbReference type="EMBL" id="RBP19040.1"/>
    </source>
</evidence>
<dbReference type="PANTHER" id="PTHR43166:SF9">
    <property type="entry name" value="GLUTAMATE_ASPARTATE IMPORT ATP-BINDING PROTEIN GLTL"/>
    <property type="match status" value="1"/>
</dbReference>
<dbReference type="Proteomes" id="UP000252124">
    <property type="component" value="Unassembled WGS sequence"/>
</dbReference>
<dbReference type="PANTHER" id="PTHR43166">
    <property type="entry name" value="AMINO ACID IMPORT ATP-BINDING PROTEIN"/>
    <property type="match status" value="1"/>
</dbReference>
<gene>
    <name evidence="10" type="ORF">DFP87_105117</name>
</gene>
<evidence type="ECO:0000259" key="9">
    <source>
        <dbReference type="PROSITE" id="PS50893"/>
    </source>
</evidence>
<comment type="caution">
    <text evidence="10">The sequence shown here is derived from an EMBL/GenBank/DDBJ whole genome shotgun (WGS) entry which is preliminary data.</text>
</comment>
<evidence type="ECO:0000256" key="7">
    <source>
        <dbReference type="ARBA" id="ARBA00022970"/>
    </source>
</evidence>
<evidence type="ECO:0000256" key="5">
    <source>
        <dbReference type="ARBA" id="ARBA00022741"/>
    </source>
</evidence>
<dbReference type="InterPro" id="IPR003439">
    <property type="entry name" value="ABC_transporter-like_ATP-bd"/>
</dbReference>
<dbReference type="InterPro" id="IPR003593">
    <property type="entry name" value="AAA+_ATPase"/>
</dbReference>
<dbReference type="Gene3D" id="3.40.50.300">
    <property type="entry name" value="P-loop containing nucleotide triphosphate hydrolases"/>
    <property type="match status" value="1"/>
</dbReference>
<dbReference type="InterPro" id="IPR050086">
    <property type="entry name" value="MetN_ABC_transporter-like"/>
</dbReference>
<evidence type="ECO:0000313" key="11">
    <source>
        <dbReference type="Proteomes" id="UP000252124"/>
    </source>
</evidence>
<keyword evidence="7" id="KW-0029">Amino-acid transport</keyword>